<organism evidence="1 2">
    <name type="scientific">Jaapia argillacea MUCL 33604</name>
    <dbReference type="NCBI Taxonomy" id="933084"/>
    <lineage>
        <taxon>Eukaryota</taxon>
        <taxon>Fungi</taxon>
        <taxon>Dikarya</taxon>
        <taxon>Basidiomycota</taxon>
        <taxon>Agaricomycotina</taxon>
        <taxon>Agaricomycetes</taxon>
        <taxon>Agaricomycetidae</taxon>
        <taxon>Jaapiales</taxon>
        <taxon>Jaapiaceae</taxon>
        <taxon>Jaapia</taxon>
    </lineage>
</organism>
<dbReference type="EMBL" id="KL197748">
    <property type="protein sequence ID" value="KDQ51488.1"/>
    <property type="molecule type" value="Genomic_DNA"/>
</dbReference>
<evidence type="ECO:0000313" key="1">
    <source>
        <dbReference type="EMBL" id="KDQ51488.1"/>
    </source>
</evidence>
<accession>A0A067P9B6</accession>
<keyword evidence="2" id="KW-1185">Reference proteome</keyword>
<dbReference type="AlphaFoldDB" id="A0A067P9B6"/>
<dbReference type="OrthoDB" id="3360715at2759"/>
<dbReference type="InParanoid" id="A0A067P9B6"/>
<dbReference type="Proteomes" id="UP000027265">
    <property type="component" value="Unassembled WGS sequence"/>
</dbReference>
<name>A0A067P9B6_9AGAM</name>
<evidence type="ECO:0000313" key="2">
    <source>
        <dbReference type="Proteomes" id="UP000027265"/>
    </source>
</evidence>
<gene>
    <name evidence="1" type="ORF">JAAARDRAFT_530873</name>
</gene>
<sequence>MSVNCIDLEDGSARGVLGQKLTLVECPTELKGFMMELGSIGQTEREREEENSETVVHLLSVGTTEIPTPRLDRIRWMLEKGRTRDCILYTLLALALISMKTHSSELALARYSNVPKSYTRAF</sequence>
<dbReference type="HOGENOM" id="CLU_2027078_0_0_1"/>
<protein>
    <submittedName>
        <fullName evidence="1">Uncharacterized protein</fullName>
    </submittedName>
</protein>
<reference evidence="2" key="1">
    <citation type="journal article" date="2014" name="Proc. Natl. Acad. Sci. U.S.A.">
        <title>Extensive sampling of basidiomycete genomes demonstrates inadequacy of the white-rot/brown-rot paradigm for wood decay fungi.</title>
        <authorList>
            <person name="Riley R."/>
            <person name="Salamov A.A."/>
            <person name="Brown D.W."/>
            <person name="Nagy L.G."/>
            <person name="Floudas D."/>
            <person name="Held B.W."/>
            <person name="Levasseur A."/>
            <person name="Lombard V."/>
            <person name="Morin E."/>
            <person name="Otillar R."/>
            <person name="Lindquist E.A."/>
            <person name="Sun H."/>
            <person name="LaButti K.M."/>
            <person name="Schmutz J."/>
            <person name="Jabbour D."/>
            <person name="Luo H."/>
            <person name="Baker S.E."/>
            <person name="Pisabarro A.G."/>
            <person name="Walton J.D."/>
            <person name="Blanchette R.A."/>
            <person name="Henrissat B."/>
            <person name="Martin F."/>
            <person name="Cullen D."/>
            <person name="Hibbett D.S."/>
            <person name="Grigoriev I.V."/>
        </authorList>
    </citation>
    <scope>NUCLEOTIDE SEQUENCE [LARGE SCALE GENOMIC DNA]</scope>
    <source>
        <strain evidence="2">MUCL 33604</strain>
    </source>
</reference>
<proteinExistence type="predicted"/>
<dbReference type="STRING" id="933084.A0A067P9B6"/>